<proteinExistence type="predicted"/>
<comment type="caution">
    <text evidence="1">The sequence shown here is derived from an EMBL/GenBank/DDBJ whole genome shotgun (WGS) entry which is preliminary data.</text>
</comment>
<organism evidence="1 2">
    <name type="scientific">Metabacillus endolithicus</name>
    <dbReference type="NCBI Taxonomy" id="1535204"/>
    <lineage>
        <taxon>Bacteria</taxon>
        <taxon>Bacillati</taxon>
        <taxon>Bacillota</taxon>
        <taxon>Bacilli</taxon>
        <taxon>Bacillales</taxon>
        <taxon>Bacillaceae</taxon>
        <taxon>Metabacillus</taxon>
    </lineage>
</organism>
<reference evidence="2" key="1">
    <citation type="journal article" date="2019" name="Int. J. Syst. Evol. Microbiol.">
        <title>The Global Catalogue of Microorganisms (GCM) 10K type strain sequencing project: providing services to taxonomists for standard genome sequencing and annotation.</title>
        <authorList>
            <consortium name="The Broad Institute Genomics Platform"/>
            <consortium name="The Broad Institute Genome Sequencing Center for Infectious Disease"/>
            <person name="Wu L."/>
            <person name="Ma J."/>
        </authorList>
    </citation>
    <scope>NUCLEOTIDE SEQUENCE [LARGE SCALE GENOMIC DNA]</scope>
    <source>
        <strain evidence="2">CGMCC 1.15474</strain>
    </source>
</reference>
<accession>A0ABW5BUZ7</accession>
<dbReference type="EMBL" id="JBHUIK010000001">
    <property type="protein sequence ID" value="MFD2213399.1"/>
    <property type="molecule type" value="Genomic_DNA"/>
</dbReference>
<name>A0ABW5BUZ7_9BACI</name>
<protein>
    <submittedName>
        <fullName evidence="1">Uncharacterized protein</fullName>
    </submittedName>
</protein>
<dbReference type="Proteomes" id="UP001597318">
    <property type="component" value="Unassembled WGS sequence"/>
</dbReference>
<sequence length="148" mass="18021">MKKSYKLEYRLNDERNGYPALYHYEFADPYEIYCRRLCDFFIKGKKVYQKTSSSLEEEYYVIYVEEDTDEYVFDQADRYSHVTLEVRDFKEFSESPLIFTYDLYSHEEALSLLGNDYLWIQNEEYEKISAEIDEDRSTYVLYMSKTSL</sequence>
<evidence type="ECO:0000313" key="1">
    <source>
        <dbReference type="EMBL" id="MFD2213399.1"/>
    </source>
</evidence>
<keyword evidence="2" id="KW-1185">Reference proteome</keyword>
<evidence type="ECO:0000313" key="2">
    <source>
        <dbReference type="Proteomes" id="UP001597318"/>
    </source>
</evidence>
<dbReference type="RefSeq" id="WP_247340971.1">
    <property type="nucleotide sequence ID" value="NZ_CP095550.1"/>
</dbReference>
<gene>
    <name evidence="1" type="ORF">ACFSKK_06790</name>
</gene>